<feature type="signal peptide" evidence="2">
    <location>
        <begin position="1"/>
        <end position="21"/>
    </location>
</feature>
<feature type="region of interest" description="Disordered" evidence="1">
    <location>
        <begin position="22"/>
        <end position="49"/>
    </location>
</feature>
<dbReference type="Proteomes" id="UP000287651">
    <property type="component" value="Unassembled WGS sequence"/>
</dbReference>
<dbReference type="EMBL" id="AMZH03012411">
    <property type="protein sequence ID" value="RRT51066.1"/>
    <property type="molecule type" value="Genomic_DNA"/>
</dbReference>
<protein>
    <submittedName>
        <fullName evidence="3">Uncharacterized protein</fullName>
    </submittedName>
</protein>
<evidence type="ECO:0000313" key="4">
    <source>
        <dbReference type="Proteomes" id="UP000287651"/>
    </source>
</evidence>
<evidence type="ECO:0000313" key="3">
    <source>
        <dbReference type="EMBL" id="RRT51066.1"/>
    </source>
</evidence>
<accession>A0A426YHB1</accession>
<organism evidence="3 4">
    <name type="scientific">Ensete ventricosum</name>
    <name type="common">Abyssinian banana</name>
    <name type="synonym">Musa ensete</name>
    <dbReference type="NCBI Taxonomy" id="4639"/>
    <lineage>
        <taxon>Eukaryota</taxon>
        <taxon>Viridiplantae</taxon>
        <taxon>Streptophyta</taxon>
        <taxon>Embryophyta</taxon>
        <taxon>Tracheophyta</taxon>
        <taxon>Spermatophyta</taxon>
        <taxon>Magnoliopsida</taxon>
        <taxon>Liliopsida</taxon>
        <taxon>Zingiberales</taxon>
        <taxon>Musaceae</taxon>
        <taxon>Ensete</taxon>
    </lineage>
</organism>
<proteinExistence type="predicted"/>
<evidence type="ECO:0000256" key="1">
    <source>
        <dbReference type="SAM" id="MobiDB-lite"/>
    </source>
</evidence>
<feature type="chain" id="PRO_5018977018" evidence="2">
    <location>
        <begin position="22"/>
        <end position="179"/>
    </location>
</feature>
<feature type="compositionally biased region" description="Polar residues" evidence="1">
    <location>
        <begin position="24"/>
        <end position="33"/>
    </location>
</feature>
<dbReference type="AlphaFoldDB" id="A0A426YHB1"/>
<sequence>FQSAFFTVALLSSSIAATSHSSLPAATSATTPPNRRAPVPQRSLLPATPSAPTHNSITFASCCCSALVPLPIAAVAPICCLQPHPTGHPCHLPLQPLPQLPPLLVHPSTTIAPLLRVAHALYRYLIAATHVAASSSLASSRALLCHRNHLLPVPHPPLSQPLPAAALCLLCFLPYRSRF</sequence>
<keyword evidence="2" id="KW-0732">Signal</keyword>
<feature type="non-terminal residue" evidence="3">
    <location>
        <position position="1"/>
    </location>
</feature>
<gene>
    <name evidence="3" type="ORF">B296_00047801</name>
</gene>
<evidence type="ECO:0000256" key="2">
    <source>
        <dbReference type="SAM" id="SignalP"/>
    </source>
</evidence>
<reference evidence="3 4" key="1">
    <citation type="journal article" date="2014" name="Agronomy (Basel)">
        <title>A Draft Genome Sequence for Ensete ventricosum, the Drought-Tolerant Tree Against Hunger.</title>
        <authorList>
            <person name="Harrison J."/>
            <person name="Moore K.A."/>
            <person name="Paszkiewicz K."/>
            <person name="Jones T."/>
            <person name="Grant M."/>
            <person name="Ambacheew D."/>
            <person name="Muzemil S."/>
            <person name="Studholme D.J."/>
        </authorList>
    </citation>
    <scope>NUCLEOTIDE SEQUENCE [LARGE SCALE GENOMIC DNA]</scope>
</reference>
<comment type="caution">
    <text evidence="3">The sequence shown here is derived from an EMBL/GenBank/DDBJ whole genome shotgun (WGS) entry which is preliminary data.</text>
</comment>
<name>A0A426YHB1_ENSVE</name>